<accession>A0ABT6M4F7</accession>
<sequence>MSVIPAGQPRSRYRSAGRASEPPLTESARHLAEEFAQQRRERRPDYRKDSRTLTILRYCLGAGTAVCERALSTLLPGSMRTGRPSPVCQFLRGRSLLVGDPELHRNADLVWINTGGR</sequence>
<gene>
    <name evidence="2" type="ORF">M2283_009875</name>
</gene>
<evidence type="ECO:0000313" key="2">
    <source>
        <dbReference type="EMBL" id="MDH6222524.1"/>
    </source>
</evidence>
<evidence type="ECO:0000313" key="3">
    <source>
        <dbReference type="Proteomes" id="UP001160499"/>
    </source>
</evidence>
<organism evidence="2 3">
    <name type="scientific">Streptomyces pseudovenezuelae</name>
    <dbReference type="NCBI Taxonomy" id="67350"/>
    <lineage>
        <taxon>Bacteria</taxon>
        <taxon>Bacillati</taxon>
        <taxon>Actinomycetota</taxon>
        <taxon>Actinomycetes</taxon>
        <taxon>Kitasatosporales</taxon>
        <taxon>Streptomycetaceae</taxon>
        <taxon>Streptomyces</taxon>
        <taxon>Streptomyces aurantiacus group</taxon>
    </lineage>
</organism>
<feature type="region of interest" description="Disordered" evidence="1">
    <location>
        <begin position="1"/>
        <end position="29"/>
    </location>
</feature>
<protein>
    <submittedName>
        <fullName evidence="2">Uncharacterized protein</fullName>
    </submittedName>
</protein>
<dbReference type="Proteomes" id="UP001160499">
    <property type="component" value="Unassembled WGS sequence"/>
</dbReference>
<comment type="caution">
    <text evidence="2">The sequence shown here is derived from an EMBL/GenBank/DDBJ whole genome shotgun (WGS) entry which is preliminary data.</text>
</comment>
<proteinExistence type="predicted"/>
<name>A0ABT6M4F7_9ACTN</name>
<evidence type="ECO:0000256" key="1">
    <source>
        <dbReference type="SAM" id="MobiDB-lite"/>
    </source>
</evidence>
<dbReference type="EMBL" id="JARXVH010000035">
    <property type="protein sequence ID" value="MDH6222524.1"/>
    <property type="molecule type" value="Genomic_DNA"/>
</dbReference>
<reference evidence="2 3" key="1">
    <citation type="submission" date="2023-04" db="EMBL/GenBank/DDBJ databases">
        <title>Forest soil microbial communities from Buena Vista Peninsula, Colon Province, Panama.</title>
        <authorList>
            <person name="Bouskill N."/>
        </authorList>
    </citation>
    <scope>NUCLEOTIDE SEQUENCE [LARGE SCALE GENOMIC DNA]</scope>
    <source>
        <strain evidence="2 3">GGS1</strain>
    </source>
</reference>
<keyword evidence="3" id="KW-1185">Reference proteome</keyword>